<accession>A0A4Q9V3H7</accession>
<dbReference type="InterPro" id="IPR001460">
    <property type="entry name" value="PCN-bd_Tpept"/>
</dbReference>
<evidence type="ECO:0000259" key="5">
    <source>
        <dbReference type="Pfam" id="PF00905"/>
    </source>
</evidence>
<gene>
    <name evidence="7" type="ORF">EZJ44_02280</name>
</gene>
<evidence type="ECO:0000256" key="4">
    <source>
        <dbReference type="SAM" id="Phobius"/>
    </source>
</evidence>
<dbReference type="SUPFAM" id="SSF56519">
    <property type="entry name" value="Penicillin binding protein dimerisation domain"/>
    <property type="match status" value="1"/>
</dbReference>
<sequence length="599" mass="64193">MRFARTTTNRRLRAIIAIILAMAVLLVGRLVVLQVIQADQLSSLARDFRSRSYTQEALRGDILDSNGDVLATSVPRYNVRVDQVAIKDYKRYNENGDVIGTGATAAAAELAPVLKEDQATLGGRLLGGDKKTHWGLIKSGLTPDEWRKISELNIHGIFPERYMQRVYPNGSVAGSVLGYVGQTKEDPHSQGRAGIEQSLNDVLKGTDGKLTVEVGPDGTIFPQGEIVDTPAKDGRDVKLTINRDLQKVAQDAVDKSVSRFGAKWGSAVVVEIGTGRVLALADSASPNPGKLNETDPKNWGSRAVSSIVEPGSTGKIITYSAAINEGKISPLSVFTVPAAYKTSTGEVINDVENHATARMTAAGIIALSYNTGLVQIGQLVDDKKRFEYMKAFGIGEKTGIELPAEEAGLFDDYTKWDRRSRFTTMFGQAYAVTPVQLVQIAAIVGSKGVKNPIHIVDGTFDENGTYQPTVVKEAQRVISEQTSDTILKMMQGVTQKGSTGQLAAVAGYNVAGKTGTAQVINGAGKTTALVGTFTGLIPAENPKIAVAVVIYTGHEPGFGGVIAAPVFADIGEFAMRQMKVPPSTVPLYKYPWYESEMGK</sequence>
<evidence type="ECO:0000256" key="2">
    <source>
        <dbReference type="ARBA" id="ARBA00007171"/>
    </source>
</evidence>
<feature type="domain" description="Penicillin-binding protein dimerisation" evidence="6">
    <location>
        <begin position="55"/>
        <end position="221"/>
    </location>
</feature>
<feature type="domain" description="Penicillin-binding protein transpeptidase" evidence="5">
    <location>
        <begin position="265"/>
        <end position="570"/>
    </location>
</feature>
<dbReference type="PANTHER" id="PTHR30627:SF1">
    <property type="entry name" value="PEPTIDOGLYCAN D,D-TRANSPEPTIDASE FTSI"/>
    <property type="match status" value="1"/>
</dbReference>
<keyword evidence="8" id="KW-1185">Reference proteome</keyword>
<dbReference type="InterPro" id="IPR036138">
    <property type="entry name" value="PBP_dimer_sf"/>
</dbReference>
<protein>
    <submittedName>
        <fullName evidence="7">Penicillin-binding protein 2</fullName>
    </submittedName>
</protein>
<feature type="transmembrane region" description="Helical" evidence="4">
    <location>
        <begin position="12"/>
        <end position="36"/>
    </location>
</feature>
<organism evidence="7 8">
    <name type="scientific">Arcanobacterium bovis</name>
    <dbReference type="NCBI Taxonomy" id="2529275"/>
    <lineage>
        <taxon>Bacteria</taxon>
        <taxon>Bacillati</taxon>
        <taxon>Actinomycetota</taxon>
        <taxon>Actinomycetes</taxon>
        <taxon>Actinomycetales</taxon>
        <taxon>Actinomycetaceae</taxon>
        <taxon>Arcanobacterium</taxon>
    </lineage>
</organism>
<comment type="similarity">
    <text evidence="2">Belongs to the transpeptidase family.</text>
</comment>
<dbReference type="EMBL" id="SJDT01000002">
    <property type="protein sequence ID" value="TBW23032.1"/>
    <property type="molecule type" value="Genomic_DNA"/>
</dbReference>
<dbReference type="Proteomes" id="UP000293036">
    <property type="component" value="Unassembled WGS sequence"/>
</dbReference>
<comment type="caution">
    <text evidence="7">The sequence shown here is derived from an EMBL/GenBank/DDBJ whole genome shotgun (WGS) entry which is preliminary data.</text>
</comment>
<evidence type="ECO:0000256" key="3">
    <source>
        <dbReference type="ARBA" id="ARBA00023136"/>
    </source>
</evidence>
<keyword evidence="4" id="KW-1133">Transmembrane helix</keyword>
<evidence type="ECO:0000313" key="7">
    <source>
        <dbReference type="EMBL" id="TBW23032.1"/>
    </source>
</evidence>
<evidence type="ECO:0000313" key="8">
    <source>
        <dbReference type="Proteomes" id="UP000293036"/>
    </source>
</evidence>
<dbReference type="Pfam" id="PF03717">
    <property type="entry name" value="PBP_dimer"/>
    <property type="match status" value="1"/>
</dbReference>
<dbReference type="Pfam" id="PF00905">
    <property type="entry name" value="Transpeptidase"/>
    <property type="match status" value="1"/>
</dbReference>
<dbReference type="Gene3D" id="3.40.710.10">
    <property type="entry name" value="DD-peptidase/beta-lactamase superfamily"/>
    <property type="match status" value="1"/>
</dbReference>
<dbReference type="GO" id="GO:0005886">
    <property type="term" value="C:plasma membrane"/>
    <property type="evidence" value="ECO:0007669"/>
    <property type="project" value="TreeGrafter"/>
</dbReference>
<dbReference type="SUPFAM" id="SSF56601">
    <property type="entry name" value="beta-lactamase/transpeptidase-like"/>
    <property type="match status" value="1"/>
</dbReference>
<dbReference type="Gene3D" id="3.30.450.330">
    <property type="match status" value="1"/>
</dbReference>
<dbReference type="AlphaFoldDB" id="A0A4Q9V3H7"/>
<dbReference type="InterPro" id="IPR050515">
    <property type="entry name" value="Beta-lactam/transpept"/>
</dbReference>
<proteinExistence type="inferred from homology"/>
<name>A0A4Q9V3H7_9ACTO</name>
<reference evidence="7 8" key="1">
    <citation type="submission" date="2019-02" db="EMBL/GenBank/DDBJ databases">
        <title>Arcanobacterium bovis sp. nov., isolated from the milk of a cow with mastitis.</title>
        <authorList>
            <person name="Sammra O."/>
            <person name="Foster G."/>
            <person name="Hassan A."/>
            <person name="Alssahen M."/>
            <person name="Laemmler C."/>
            <person name="Borowiak M."/>
            <person name="Malorny B."/>
            <person name="Abdulmawjood A."/>
        </authorList>
    </citation>
    <scope>NUCLEOTIDE SEQUENCE [LARGE SCALE GENOMIC DNA]</scope>
    <source>
        <strain evidence="7 8">C605018/01/1</strain>
    </source>
</reference>
<dbReference type="Gene3D" id="3.90.1310.10">
    <property type="entry name" value="Penicillin-binding protein 2a (Domain 2)"/>
    <property type="match status" value="1"/>
</dbReference>
<comment type="subcellular location">
    <subcellularLocation>
        <location evidence="1">Membrane</location>
    </subcellularLocation>
</comment>
<evidence type="ECO:0000256" key="1">
    <source>
        <dbReference type="ARBA" id="ARBA00004370"/>
    </source>
</evidence>
<evidence type="ECO:0000259" key="6">
    <source>
        <dbReference type="Pfam" id="PF03717"/>
    </source>
</evidence>
<dbReference type="OrthoDB" id="9789078at2"/>
<dbReference type="GO" id="GO:0008658">
    <property type="term" value="F:penicillin binding"/>
    <property type="evidence" value="ECO:0007669"/>
    <property type="project" value="InterPro"/>
</dbReference>
<dbReference type="InterPro" id="IPR005311">
    <property type="entry name" value="PBP_dimer"/>
</dbReference>
<keyword evidence="3 4" id="KW-0472">Membrane</keyword>
<dbReference type="GO" id="GO:0071555">
    <property type="term" value="P:cell wall organization"/>
    <property type="evidence" value="ECO:0007669"/>
    <property type="project" value="TreeGrafter"/>
</dbReference>
<dbReference type="PANTHER" id="PTHR30627">
    <property type="entry name" value="PEPTIDOGLYCAN D,D-TRANSPEPTIDASE"/>
    <property type="match status" value="1"/>
</dbReference>
<keyword evidence="4" id="KW-0812">Transmembrane</keyword>
<dbReference type="InterPro" id="IPR012338">
    <property type="entry name" value="Beta-lactam/transpept-like"/>
</dbReference>